<dbReference type="Gene3D" id="3.40.50.300">
    <property type="entry name" value="P-loop containing nucleotide triphosphate hydrolases"/>
    <property type="match status" value="1"/>
</dbReference>
<dbReference type="PANTHER" id="PTHR32120:SF11">
    <property type="entry name" value="SMALL RIBOSOMAL SUBUNIT BIOGENESIS GTPASE RSGA 1, MITOCHONDRIAL-RELATED"/>
    <property type="match status" value="1"/>
</dbReference>
<keyword evidence="5 10" id="KW-0547">Nucleotide-binding</keyword>
<dbReference type="EMBL" id="CM001487">
    <property type="protein sequence ID" value="EIM57710.1"/>
    <property type="molecule type" value="Genomic_DNA"/>
</dbReference>
<dbReference type="InterPro" id="IPR027417">
    <property type="entry name" value="P-loop_NTPase"/>
</dbReference>
<comment type="similarity">
    <text evidence="10">Belongs to the TRAFAC class YlqF/YawG GTPase family. RsgA subfamily.</text>
</comment>
<dbReference type="Proteomes" id="UP000005753">
    <property type="component" value="Chromosome"/>
</dbReference>
<keyword evidence="3 10" id="KW-0479">Metal-binding</keyword>
<dbReference type="GO" id="GO:0042274">
    <property type="term" value="P:ribosomal small subunit biogenesis"/>
    <property type="evidence" value="ECO:0007669"/>
    <property type="project" value="UniProtKB-UniRule"/>
</dbReference>
<dbReference type="AlphaFoldDB" id="I5AV87"/>
<dbReference type="GO" id="GO:0005525">
    <property type="term" value="F:GTP binding"/>
    <property type="evidence" value="ECO:0007669"/>
    <property type="project" value="UniProtKB-UniRule"/>
</dbReference>
<dbReference type="InterPro" id="IPR004881">
    <property type="entry name" value="Ribosome_biogen_GTPase_RsgA"/>
</dbReference>
<accession>I5AV87</accession>
<organism evidence="13 14">
    <name type="scientific">Eubacterium cellulosolvens (strain ATCC 43171 / JCM 9499 / 6)</name>
    <name type="common">Cillobacterium cellulosolvens</name>
    <dbReference type="NCBI Taxonomy" id="633697"/>
    <lineage>
        <taxon>Bacteria</taxon>
        <taxon>Bacillati</taxon>
        <taxon>Bacillota</taxon>
        <taxon>Clostridia</taxon>
        <taxon>Eubacteriales</taxon>
        <taxon>Eubacteriaceae</taxon>
        <taxon>Eubacterium</taxon>
    </lineage>
</organism>
<evidence type="ECO:0000313" key="14">
    <source>
        <dbReference type="Proteomes" id="UP000005753"/>
    </source>
</evidence>
<feature type="binding site" evidence="10">
    <location>
        <position position="260"/>
    </location>
    <ligand>
        <name>Zn(2+)</name>
        <dbReference type="ChEBI" id="CHEBI:29105"/>
    </ligand>
</feature>
<evidence type="ECO:0000256" key="6">
    <source>
        <dbReference type="ARBA" id="ARBA00022801"/>
    </source>
</evidence>
<dbReference type="eggNOG" id="COG1162">
    <property type="taxonomic scope" value="Bacteria"/>
</dbReference>
<sequence>MKGKIVKGIAGFYYVNTADGETYECKAKGIFRKKGQKPLVGDLVEIDIIDEEKKVANVTEILPRKNALIRPAVANVDQAMVFFALRSPNPDATLLDRFLIMMARQEVPVFICFNKRDLAEDEEARRWEEIYTSCGYDVMLIAAGKEEGTDEVRSRLMGKTTVIAGPSGAGKSTFTNLMQSEVHMETGDISKKLGRGKNTTRHAELLPIGHETFFCDTPGFTSMDIPDMEPEELQQYFPEFAPYEPGCRFQGCAHIHEPSCGVKEALAEQKICKERYENYCRFYEELQDMKRRRY</sequence>
<dbReference type="OrthoDB" id="9809485at2"/>
<keyword evidence="7 10" id="KW-0862">Zinc</keyword>
<keyword evidence="14" id="KW-1185">Reference proteome</keyword>
<evidence type="ECO:0000256" key="9">
    <source>
        <dbReference type="ARBA" id="ARBA00023134"/>
    </source>
</evidence>
<evidence type="ECO:0000313" key="13">
    <source>
        <dbReference type="EMBL" id="EIM57710.1"/>
    </source>
</evidence>
<dbReference type="PROSITE" id="PS51721">
    <property type="entry name" value="G_CP"/>
    <property type="match status" value="1"/>
</dbReference>
<evidence type="ECO:0000256" key="4">
    <source>
        <dbReference type="ARBA" id="ARBA00022730"/>
    </source>
</evidence>
<dbReference type="InterPro" id="IPR030378">
    <property type="entry name" value="G_CP_dom"/>
</dbReference>
<evidence type="ECO:0000259" key="12">
    <source>
        <dbReference type="PROSITE" id="PS51721"/>
    </source>
</evidence>
<dbReference type="GO" id="GO:0046872">
    <property type="term" value="F:metal ion binding"/>
    <property type="evidence" value="ECO:0007669"/>
    <property type="project" value="UniProtKB-KW"/>
</dbReference>
<evidence type="ECO:0000259" key="11">
    <source>
        <dbReference type="PROSITE" id="PS50936"/>
    </source>
</evidence>
<feature type="domain" description="EngC GTPase" evidence="11">
    <location>
        <begin position="74"/>
        <end position="221"/>
    </location>
</feature>
<dbReference type="PROSITE" id="PS50936">
    <property type="entry name" value="ENGC_GTPASE"/>
    <property type="match status" value="1"/>
</dbReference>
<dbReference type="STRING" id="633697.EubceDRAFT1_1936"/>
<evidence type="ECO:0000256" key="2">
    <source>
        <dbReference type="ARBA" id="ARBA00022517"/>
    </source>
</evidence>
<dbReference type="EC" id="3.6.1.-" evidence="10"/>
<dbReference type="Gene3D" id="2.40.50.140">
    <property type="entry name" value="Nucleic acid-binding proteins"/>
    <property type="match status" value="1"/>
</dbReference>
<dbReference type="GO" id="GO:0003924">
    <property type="term" value="F:GTPase activity"/>
    <property type="evidence" value="ECO:0007669"/>
    <property type="project" value="UniProtKB-UniRule"/>
</dbReference>
<dbReference type="Gene3D" id="1.10.40.50">
    <property type="entry name" value="Probable gtpase engc, domain 3"/>
    <property type="match status" value="1"/>
</dbReference>
<keyword evidence="1 10" id="KW-0963">Cytoplasm</keyword>
<comment type="function">
    <text evidence="10">One of several proteins that assist in the late maturation steps of the functional core of the 30S ribosomal subunit. Helps release RbfA from mature subunits. May play a role in the assembly of ribosomal proteins into the subunit. Circularly permuted GTPase that catalyzes slow GTP hydrolysis, GTPase activity is stimulated by the 30S ribosomal subunit.</text>
</comment>
<reference evidence="13 14" key="1">
    <citation type="submission" date="2010-08" db="EMBL/GenBank/DDBJ databases">
        <authorList>
            <consortium name="US DOE Joint Genome Institute (JGI-PGF)"/>
            <person name="Lucas S."/>
            <person name="Copeland A."/>
            <person name="Lapidus A."/>
            <person name="Cheng J.-F."/>
            <person name="Bruce D."/>
            <person name="Goodwin L."/>
            <person name="Pitluck S."/>
            <person name="Land M.L."/>
            <person name="Hauser L."/>
            <person name="Chang Y.-J."/>
            <person name="Anderson I.J."/>
            <person name="Johnson E."/>
            <person name="Mulhopadhyay B."/>
            <person name="Kyrpides N."/>
            <person name="Woyke T.J."/>
        </authorList>
    </citation>
    <scope>NUCLEOTIDE SEQUENCE [LARGE SCALE GENOMIC DNA]</scope>
    <source>
        <strain evidence="13 14">6</strain>
    </source>
</reference>
<dbReference type="HOGENOM" id="CLU_033617_2_1_9"/>
<comment type="subcellular location">
    <subcellularLocation>
        <location evidence="10">Cytoplasm</location>
    </subcellularLocation>
</comment>
<evidence type="ECO:0000256" key="3">
    <source>
        <dbReference type="ARBA" id="ARBA00022723"/>
    </source>
</evidence>
<dbReference type="Pfam" id="PF03193">
    <property type="entry name" value="RsgA_GTPase"/>
    <property type="match status" value="1"/>
</dbReference>
<feature type="domain" description="CP-type G" evidence="12">
    <location>
        <begin position="65"/>
        <end position="223"/>
    </location>
</feature>
<reference evidence="13 14" key="2">
    <citation type="submission" date="2012-02" db="EMBL/GenBank/DDBJ databases">
        <title>Improved High-Quality Draft sequence of Eubacterium cellulosolvens 6.</title>
        <authorList>
            <consortium name="US DOE Joint Genome Institute"/>
            <person name="Lucas S."/>
            <person name="Han J."/>
            <person name="Lapidus A."/>
            <person name="Cheng J.-F."/>
            <person name="Goodwin L."/>
            <person name="Pitluck S."/>
            <person name="Peters L."/>
            <person name="Mikhailova N."/>
            <person name="Gu W."/>
            <person name="Detter J.C."/>
            <person name="Han C."/>
            <person name="Tapia R."/>
            <person name="Land M."/>
            <person name="Hauser L."/>
            <person name="Kyrpides N."/>
            <person name="Ivanova N."/>
            <person name="Pagani I."/>
            <person name="Johnson E."/>
            <person name="Mukhopadhyay B."/>
            <person name="Anderson I."/>
            <person name="Woyke T."/>
        </authorList>
    </citation>
    <scope>NUCLEOTIDE SEQUENCE [LARGE SCALE GENOMIC DNA]</scope>
    <source>
        <strain evidence="13 14">6</strain>
    </source>
</reference>
<dbReference type="GO" id="GO:0005737">
    <property type="term" value="C:cytoplasm"/>
    <property type="evidence" value="ECO:0007669"/>
    <property type="project" value="UniProtKB-SubCell"/>
</dbReference>
<gene>
    <name evidence="10" type="primary">rsgA</name>
    <name evidence="13" type="ORF">EubceDRAFT1_1936</name>
</gene>
<evidence type="ECO:0000256" key="5">
    <source>
        <dbReference type="ARBA" id="ARBA00022741"/>
    </source>
</evidence>
<feature type="binding site" evidence="10">
    <location>
        <begin position="165"/>
        <end position="173"/>
    </location>
    <ligand>
        <name>GTP</name>
        <dbReference type="ChEBI" id="CHEBI:37565"/>
    </ligand>
</feature>
<dbReference type="SUPFAM" id="SSF52540">
    <property type="entry name" value="P-loop containing nucleoside triphosphate hydrolases"/>
    <property type="match status" value="1"/>
</dbReference>
<dbReference type="CDD" id="cd01854">
    <property type="entry name" value="YjeQ_EngC"/>
    <property type="match status" value="1"/>
</dbReference>
<evidence type="ECO:0000256" key="10">
    <source>
        <dbReference type="HAMAP-Rule" id="MF_01820"/>
    </source>
</evidence>
<dbReference type="CDD" id="cd04466">
    <property type="entry name" value="S1_YloQ_GTPase"/>
    <property type="match status" value="1"/>
</dbReference>
<dbReference type="InterPro" id="IPR031944">
    <property type="entry name" value="RsgA_N"/>
</dbReference>
<proteinExistence type="inferred from homology"/>
<comment type="cofactor">
    <cofactor evidence="10">
        <name>Zn(2+)</name>
        <dbReference type="ChEBI" id="CHEBI:29105"/>
    </cofactor>
    <text evidence="10">Binds 1 zinc ion per subunit.</text>
</comment>
<protein>
    <recommendedName>
        <fullName evidence="10">Small ribosomal subunit biogenesis GTPase RsgA</fullName>
        <ecNumber evidence="10">3.6.1.-</ecNumber>
    </recommendedName>
</protein>
<keyword evidence="4 10" id="KW-0699">rRNA-binding</keyword>
<dbReference type="PANTHER" id="PTHR32120">
    <property type="entry name" value="SMALL RIBOSOMAL SUBUNIT BIOGENESIS GTPASE RSGA"/>
    <property type="match status" value="1"/>
</dbReference>
<dbReference type="HAMAP" id="MF_01820">
    <property type="entry name" value="GTPase_RsgA"/>
    <property type="match status" value="1"/>
</dbReference>
<name>I5AV87_EUBC6</name>
<dbReference type="SUPFAM" id="SSF50249">
    <property type="entry name" value="Nucleic acid-binding proteins"/>
    <property type="match status" value="1"/>
</dbReference>
<keyword evidence="2 10" id="KW-0690">Ribosome biogenesis</keyword>
<dbReference type="NCBIfam" id="TIGR00157">
    <property type="entry name" value="ribosome small subunit-dependent GTPase A"/>
    <property type="match status" value="1"/>
</dbReference>
<evidence type="ECO:0000256" key="1">
    <source>
        <dbReference type="ARBA" id="ARBA00022490"/>
    </source>
</evidence>
<feature type="binding site" evidence="10">
    <location>
        <position position="254"/>
    </location>
    <ligand>
        <name>Zn(2+)</name>
        <dbReference type="ChEBI" id="CHEBI:29105"/>
    </ligand>
</feature>
<dbReference type="InterPro" id="IPR012340">
    <property type="entry name" value="NA-bd_OB-fold"/>
</dbReference>
<feature type="binding site" evidence="10">
    <location>
        <position position="247"/>
    </location>
    <ligand>
        <name>Zn(2+)</name>
        <dbReference type="ChEBI" id="CHEBI:29105"/>
    </ligand>
</feature>
<evidence type="ECO:0000256" key="8">
    <source>
        <dbReference type="ARBA" id="ARBA00022884"/>
    </source>
</evidence>
<feature type="binding site" evidence="10">
    <location>
        <position position="252"/>
    </location>
    <ligand>
        <name>Zn(2+)</name>
        <dbReference type="ChEBI" id="CHEBI:29105"/>
    </ligand>
</feature>
<dbReference type="Pfam" id="PF16745">
    <property type="entry name" value="RsgA_N"/>
    <property type="match status" value="1"/>
</dbReference>
<keyword evidence="6 10" id="KW-0378">Hydrolase</keyword>
<dbReference type="GO" id="GO:0019843">
    <property type="term" value="F:rRNA binding"/>
    <property type="evidence" value="ECO:0007669"/>
    <property type="project" value="UniProtKB-KW"/>
</dbReference>
<evidence type="ECO:0000256" key="7">
    <source>
        <dbReference type="ARBA" id="ARBA00022833"/>
    </source>
</evidence>
<comment type="subunit">
    <text evidence="10">Monomer. Associates with 30S ribosomal subunit, binds 16S rRNA.</text>
</comment>
<keyword evidence="8 10" id="KW-0694">RNA-binding</keyword>
<dbReference type="InterPro" id="IPR010914">
    <property type="entry name" value="RsgA_GTPase_dom"/>
</dbReference>
<keyword evidence="9 10" id="KW-0342">GTP-binding</keyword>
<feature type="binding site" evidence="10">
    <location>
        <begin position="114"/>
        <end position="117"/>
    </location>
    <ligand>
        <name>GTP</name>
        <dbReference type="ChEBI" id="CHEBI:37565"/>
    </ligand>
</feature>